<keyword evidence="2" id="KW-1185">Reference proteome</keyword>
<organism evidence="1 2">
    <name type="scientific">Bauhinia variegata</name>
    <name type="common">Purple orchid tree</name>
    <name type="synonym">Phanera variegata</name>
    <dbReference type="NCBI Taxonomy" id="167791"/>
    <lineage>
        <taxon>Eukaryota</taxon>
        <taxon>Viridiplantae</taxon>
        <taxon>Streptophyta</taxon>
        <taxon>Embryophyta</taxon>
        <taxon>Tracheophyta</taxon>
        <taxon>Spermatophyta</taxon>
        <taxon>Magnoliopsida</taxon>
        <taxon>eudicotyledons</taxon>
        <taxon>Gunneridae</taxon>
        <taxon>Pentapetalae</taxon>
        <taxon>rosids</taxon>
        <taxon>fabids</taxon>
        <taxon>Fabales</taxon>
        <taxon>Fabaceae</taxon>
        <taxon>Cercidoideae</taxon>
        <taxon>Cercideae</taxon>
        <taxon>Bauhiniinae</taxon>
        <taxon>Bauhinia</taxon>
    </lineage>
</organism>
<sequence length="405" mass="45334">MKEAQTTIPHLFRCPISLDLFQDPVTLCTGHTYDRSSIEKWLAAGNLTCPVTMQKLHDPSIVPNHTLRHLIDRWLQLGSQFDPGYSNYLAALKQSLESEETTLENKLQALEKIRVLSDEYCSLKRSCFFQLGLLPLLLELVFGRLQPPQLSKHDMQQFIEVALCCILKLLHLGSLEPLNMLKQESKIATFLLIFEQGNSMVRTSLCDLMDLAVSSSDPETHELCFMLGNCHKLVSEIVVLVDQNFKAGIKGISALCSLQSNRENLVKAGAIDGIIKYIISGCERERRREKILMAPLAMAILEKLVVLENGKEALINNPNGIKTLVKMVFRVSDQECSEGAVGSLVIVCRDFGRAREEAIAAGILTQLLLLLQSRCGDTTKTKARLLLRLLRSKLADAQRPQRQPN</sequence>
<reference evidence="1 2" key="1">
    <citation type="journal article" date="2022" name="DNA Res.">
        <title>Chromosomal-level genome assembly of the orchid tree Bauhinia variegata (Leguminosae; Cercidoideae) supports the allotetraploid origin hypothesis of Bauhinia.</title>
        <authorList>
            <person name="Zhong Y."/>
            <person name="Chen Y."/>
            <person name="Zheng D."/>
            <person name="Pang J."/>
            <person name="Liu Y."/>
            <person name="Luo S."/>
            <person name="Meng S."/>
            <person name="Qian L."/>
            <person name="Wei D."/>
            <person name="Dai S."/>
            <person name="Zhou R."/>
        </authorList>
    </citation>
    <scope>NUCLEOTIDE SEQUENCE [LARGE SCALE GENOMIC DNA]</scope>
    <source>
        <strain evidence="1">BV-YZ2020</strain>
    </source>
</reference>
<protein>
    <submittedName>
        <fullName evidence="1">Uncharacterized protein</fullName>
    </submittedName>
</protein>
<evidence type="ECO:0000313" key="1">
    <source>
        <dbReference type="EMBL" id="KAI4345074.1"/>
    </source>
</evidence>
<name>A0ACB9P8D0_BAUVA</name>
<dbReference type="Proteomes" id="UP000828941">
    <property type="component" value="Chromosome 5"/>
</dbReference>
<comment type="caution">
    <text evidence="1">The sequence shown here is derived from an EMBL/GenBank/DDBJ whole genome shotgun (WGS) entry which is preliminary data.</text>
</comment>
<accession>A0ACB9P8D0</accession>
<evidence type="ECO:0000313" key="2">
    <source>
        <dbReference type="Proteomes" id="UP000828941"/>
    </source>
</evidence>
<gene>
    <name evidence="1" type="ORF">L6164_012241</name>
</gene>
<dbReference type="EMBL" id="CM039430">
    <property type="protein sequence ID" value="KAI4345074.1"/>
    <property type="molecule type" value="Genomic_DNA"/>
</dbReference>
<proteinExistence type="predicted"/>